<organism evidence="1 2">
    <name type="scientific">Biomphalaria glabrata</name>
    <name type="common">Bloodfluke planorb</name>
    <name type="synonym">Freshwater snail</name>
    <dbReference type="NCBI Taxonomy" id="6526"/>
    <lineage>
        <taxon>Eukaryota</taxon>
        <taxon>Metazoa</taxon>
        <taxon>Spiralia</taxon>
        <taxon>Lophotrochozoa</taxon>
        <taxon>Mollusca</taxon>
        <taxon>Gastropoda</taxon>
        <taxon>Heterobranchia</taxon>
        <taxon>Euthyneura</taxon>
        <taxon>Panpulmonata</taxon>
        <taxon>Hygrophila</taxon>
        <taxon>Lymnaeoidea</taxon>
        <taxon>Planorbidae</taxon>
        <taxon>Biomphalaria</taxon>
    </lineage>
</organism>
<dbReference type="GeneID" id="106074630"/>
<keyword evidence="1" id="KW-1185">Reference proteome</keyword>
<dbReference type="RefSeq" id="XP_055895782.1">
    <property type="nucleotide sequence ID" value="XM_056039807.1"/>
</dbReference>
<proteinExistence type="predicted"/>
<dbReference type="Proteomes" id="UP001165740">
    <property type="component" value="Chromosome 9"/>
</dbReference>
<evidence type="ECO:0000313" key="2">
    <source>
        <dbReference type="RefSeq" id="XP_055895782.1"/>
    </source>
</evidence>
<dbReference type="OrthoDB" id="6077476at2759"/>
<reference evidence="2" key="1">
    <citation type="submission" date="2025-08" db="UniProtKB">
        <authorList>
            <consortium name="RefSeq"/>
        </authorList>
    </citation>
    <scope>IDENTIFICATION</scope>
</reference>
<dbReference type="AlphaFoldDB" id="A0A9W3B8I4"/>
<protein>
    <submittedName>
        <fullName evidence="2">Uncharacterized protein LOC106074630</fullName>
    </submittedName>
</protein>
<sequence length="384" mass="43420">MSLLMVKTKNLSWQDHTLNIEVMISPQGSTLLMNKHKALDAKFDKEKSIFEKQRAARLKDFLIERRFIQRQRMKLMRRSLELAEERAQSARIILEKSYSEQNDYRSSSAPVNPKRNGISSVAGSGIIPIPFPRIPLKSATLFAATLHQTNVYLDSDSEEDADTIFAQTKAAPNKPDSEISAGGVFLTAAKIKPIILTSQLQQPSLQNLRVQDEVISSDTATRLTVQPSPRVMKSPSIRFSDLTELQEPIIEVDIKKKSLEEKVKGFLKDQIDFNVRPPSLVISKAGRSSKTPPLVAQRYTTLTFDPKVVEKSFDQYCKHRTYEDLTKTMKLAAKMKCHVKQARNTSLIPSIATFKSTKSFLRLLKQKKRNESESTPEAEQIANN</sequence>
<accession>A0A9W3B8I4</accession>
<dbReference type="OMA" id="SWQDHTL"/>
<gene>
    <name evidence="2" type="primary">LOC106074630</name>
</gene>
<name>A0A9W3B8I4_BIOGL</name>
<evidence type="ECO:0000313" key="1">
    <source>
        <dbReference type="Proteomes" id="UP001165740"/>
    </source>
</evidence>